<feature type="region of interest" description="Disordered" evidence="1">
    <location>
        <begin position="1"/>
        <end position="33"/>
    </location>
</feature>
<protein>
    <submittedName>
        <fullName evidence="2">Uncharacterized protein</fullName>
    </submittedName>
</protein>
<dbReference type="Proteomes" id="UP000268313">
    <property type="component" value="Unassembled WGS sequence"/>
</dbReference>
<feature type="compositionally biased region" description="Basic and acidic residues" evidence="1">
    <location>
        <begin position="94"/>
        <end position="104"/>
    </location>
</feature>
<evidence type="ECO:0000256" key="1">
    <source>
        <dbReference type="SAM" id="MobiDB-lite"/>
    </source>
</evidence>
<organism evidence="2 3">
    <name type="scientific">Corallococcus carmarthensis</name>
    <dbReference type="NCBI Taxonomy" id="2316728"/>
    <lineage>
        <taxon>Bacteria</taxon>
        <taxon>Pseudomonadati</taxon>
        <taxon>Myxococcota</taxon>
        <taxon>Myxococcia</taxon>
        <taxon>Myxococcales</taxon>
        <taxon>Cystobacterineae</taxon>
        <taxon>Myxococcaceae</taxon>
        <taxon>Corallococcus</taxon>
    </lineage>
</organism>
<proteinExistence type="predicted"/>
<sequence>MRSGSLRNNENAGRKSFFTQSTMRVSSSEGENTMAEEATVRLLKQQSASSAYVHVVTPPKPPAELTAAVSNANVGAVCALLAGAGHSTAVTDDALDREAGDRRPPTQRNPGGLRQKDRMGMTLANRVSQWGAKVGTHWRLFKQPKVEAFVEGLFQTVKASAENGNHLWGKCTVTFSRADLFHCHLVYDVSGTQPDILFLFHLKEYPSNIEADKSHDAHLIEPDIAEFKAHEDAGYTRRNAIYSLRMNRLWIINYIRQIDEELYVPVYKADHPYVPLLTAQSRAKDMLENFMGNPLAVGGDQLGDEFGTINYFPRELAHPVFSVRGH</sequence>
<evidence type="ECO:0000313" key="2">
    <source>
        <dbReference type="EMBL" id="RKH00728.1"/>
    </source>
</evidence>
<feature type="region of interest" description="Disordered" evidence="1">
    <location>
        <begin position="92"/>
        <end position="116"/>
    </location>
</feature>
<dbReference type="EMBL" id="RAWE01000087">
    <property type="protein sequence ID" value="RKH00728.1"/>
    <property type="molecule type" value="Genomic_DNA"/>
</dbReference>
<dbReference type="AlphaFoldDB" id="A0A3A8JXL2"/>
<comment type="caution">
    <text evidence="2">The sequence shown here is derived from an EMBL/GenBank/DDBJ whole genome shotgun (WGS) entry which is preliminary data.</text>
</comment>
<reference evidence="3" key="1">
    <citation type="submission" date="2018-09" db="EMBL/GenBank/DDBJ databases">
        <authorList>
            <person name="Livingstone P.G."/>
            <person name="Whitworth D.E."/>
        </authorList>
    </citation>
    <scope>NUCLEOTIDE SEQUENCE [LARGE SCALE GENOMIC DNA]</scope>
    <source>
        <strain evidence="3">CA043D</strain>
    </source>
</reference>
<evidence type="ECO:0000313" key="3">
    <source>
        <dbReference type="Proteomes" id="UP000268313"/>
    </source>
</evidence>
<feature type="compositionally biased region" description="Polar residues" evidence="1">
    <location>
        <begin position="1"/>
        <end position="31"/>
    </location>
</feature>
<keyword evidence="3" id="KW-1185">Reference proteome</keyword>
<gene>
    <name evidence="2" type="ORF">D7X32_22650</name>
</gene>
<name>A0A3A8JXL2_9BACT</name>
<accession>A0A3A8JXL2</accession>